<dbReference type="Pfam" id="PF14052">
    <property type="entry name" value="Caps_assemb_Wzi"/>
    <property type="match status" value="1"/>
</dbReference>
<evidence type="ECO:0000313" key="2">
    <source>
        <dbReference type="EMBL" id="MBB3703692.1"/>
    </source>
</evidence>
<protein>
    <recommendedName>
        <fullName evidence="4">Capsule assembly Wzi family protein</fullName>
    </recommendedName>
</protein>
<accession>A0A7W5UPE0</accession>
<gene>
    <name evidence="2" type="ORF">FHS60_002189</name>
</gene>
<dbReference type="Proteomes" id="UP000541425">
    <property type="component" value="Unassembled WGS sequence"/>
</dbReference>
<reference evidence="2 3" key="1">
    <citation type="submission" date="2020-08" db="EMBL/GenBank/DDBJ databases">
        <title>Genomic Encyclopedia of Type Strains, Phase IV (KMG-IV): sequencing the most valuable type-strain genomes for metagenomic binning, comparative biology and taxonomic classification.</title>
        <authorList>
            <person name="Goeker M."/>
        </authorList>
    </citation>
    <scope>NUCLEOTIDE SEQUENCE [LARGE SCALE GENOMIC DNA]</scope>
    <source>
        <strain evidence="2 3">DSM 22548</strain>
    </source>
</reference>
<name>A0A7W5UPE0_9BACT</name>
<evidence type="ECO:0000313" key="3">
    <source>
        <dbReference type="Proteomes" id="UP000541425"/>
    </source>
</evidence>
<organism evidence="2 3">
    <name type="scientific">Alloprevotella rava</name>
    <dbReference type="NCBI Taxonomy" id="671218"/>
    <lineage>
        <taxon>Bacteria</taxon>
        <taxon>Pseudomonadati</taxon>
        <taxon>Bacteroidota</taxon>
        <taxon>Bacteroidia</taxon>
        <taxon>Bacteroidales</taxon>
        <taxon>Prevotellaceae</taxon>
        <taxon>Alloprevotella</taxon>
    </lineage>
</organism>
<sequence>MRKIKTIFLALCLSIMASAQTALSDAIDDARFSVEAGTTINNGATPLWLAANKYGAVGIQNNNAWLRAAIFRPAEADSNYNWRIGYGFDLIGGTQLTRKWSGWIQQAFIDIELKKVRLSIGAKERRMELKDQELSSGSQTFGINARPIPQVRIEIPGYILFSRNLPWLSIKGHFGYGMMMDGSWQKYYLKNDQHYTLQALLHTKALYLKLGNEQHFPLSFETGLEMATIFGGKVKNAMNIEGYNFTMSHNLKSFLKAIYSGGSDPTDDKYANAEGNTLGSFLFSLRYQAPSWYIRGYMDHFFEDHSQLFVQYGWKDYLLGIEVGLPKNRIISKVVYEYIKTDYQSGPVYHDHTASIPDQISGMDNYYNHVIYQGWQNFGQAIGNPLFISPLYNNSRELYFTGNRFRAHHLGITSNPIKKLHLRVLYTHEKNWGTYNLPYLHGSKNLNSFLLEGSYKFDKEPLKEFCITAALGLDCGTQIGKNRGFQLKLSKIF</sequence>
<dbReference type="EMBL" id="JACICA010000022">
    <property type="protein sequence ID" value="MBB3703692.1"/>
    <property type="molecule type" value="Genomic_DNA"/>
</dbReference>
<dbReference type="AlphaFoldDB" id="A0A7W5UPE0"/>
<feature type="chain" id="PRO_5031428731" description="Capsule assembly Wzi family protein" evidence="1">
    <location>
        <begin position="22"/>
        <end position="493"/>
    </location>
</feature>
<dbReference type="Gene3D" id="2.40.160.130">
    <property type="entry name" value="Capsule assembly protein Wzi"/>
    <property type="match status" value="1"/>
</dbReference>
<dbReference type="InterPro" id="IPR038636">
    <property type="entry name" value="Wzi_sf"/>
</dbReference>
<dbReference type="InterPro" id="IPR026950">
    <property type="entry name" value="Caps_assemb_Wzi"/>
</dbReference>
<proteinExistence type="predicted"/>
<keyword evidence="1" id="KW-0732">Signal</keyword>
<feature type="signal peptide" evidence="1">
    <location>
        <begin position="1"/>
        <end position="21"/>
    </location>
</feature>
<dbReference type="RefSeq" id="WP_183698159.1">
    <property type="nucleotide sequence ID" value="NZ_JACICA010000022.1"/>
</dbReference>
<evidence type="ECO:0000256" key="1">
    <source>
        <dbReference type="SAM" id="SignalP"/>
    </source>
</evidence>
<comment type="caution">
    <text evidence="2">The sequence shown here is derived from an EMBL/GenBank/DDBJ whole genome shotgun (WGS) entry which is preliminary data.</text>
</comment>
<evidence type="ECO:0008006" key="4">
    <source>
        <dbReference type="Google" id="ProtNLM"/>
    </source>
</evidence>